<dbReference type="EMBL" id="SWLB01000007">
    <property type="protein sequence ID" value="KAF3336231.1"/>
    <property type="molecule type" value="Genomic_DNA"/>
</dbReference>
<protein>
    <submittedName>
        <fullName evidence="2">F-box protein SKIP23-like protein</fullName>
    </submittedName>
</protein>
<dbReference type="PANTHER" id="PTHR44259">
    <property type="entry name" value="OS07G0183000 PROTEIN-RELATED"/>
    <property type="match status" value="1"/>
</dbReference>
<proteinExistence type="predicted"/>
<dbReference type="InterPro" id="IPR005174">
    <property type="entry name" value="KIB1-4_b-propeller"/>
</dbReference>
<accession>A0A833RHY2</accession>
<evidence type="ECO:0000313" key="3">
    <source>
        <dbReference type="Proteomes" id="UP000623129"/>
    </source>
</evidence>
<evidence type="ECO:0000259" key="1">
    <source>
        <dbReference type="Pfam" id="PF03478"/>
    </source>
</evidence>
<keyword evidence="3" id="KW-1185">Reference proteome</keyword>
<dbReference type="InterPro" id="IPR050942">
    <property type="entry name" value="F-box_BR-signaling"/>
</dbReference>
<dbReference type="Proteomes" id="UP000623129">
    <property type="component" value="Unassembled WGS sequence"/>
</dbReference>
<feature type="domain" description="KIB1-4 beta-propeller" evidence="1">
    <location>
        <begin position="45"/>
        <end position="266"/>
    </location>
</feature>
<dbReference type="OrthoDB" id="649273at2759"/>
<comment type="caution">
    <text evidence="2">The sequence shown here is derived from an EMBL/GenBank/DDBJ whole genome shotgun (WGS) entry which is preliminary data.</text>
</comment>
<dbReference type="Pfam" id="PF03478">
    <property type="entry name" value="Beta-prop_KIB1-4"/>
    <property type="match status" value="1"/>
</dbReference>
<reference evidence="2" key="1">
    <citation type="submission" date="2020-01" db="EMBL/GenBank/DDBJ databases">
        <title>Genome sequence of Kobresia littledalei, the first chromosome-level genome in the family Cyperaceae.</title>
        <authorList>
            <person name="Qu G."/>
        </authorList>
    </citation>
    <scope>NUCLEOTIDE SEQUENCE</scope>
    <source>
        <strain evidence="2">C.B.Clarke</strain>
        <tissue evidence="2">Leaf</tissue>
    </source>
</reference>
<sequence length="349" mass="39863">MSEKASTTNVQYVHLRAVCKAWRRALTPNPRHLPRQTASPPPSCVSLHNPITRRSIELPSFDALPTILSGPISKRGSSIASVSTLHVGKVVLSCNPSELDCVVVARLMMGDPSMWELGFCRIGDTHWTGIMMRDACQPLMSFTCNNKSVYMVNTKLEMLAYDLESLTMRTFPSKINYNGMIDRIHLVEGDAEADGPLVVITTEYLGKLKQIYVYKWINYEQRWRRVKNIGKSVLFLSRDDCTKLQLEELNGNEIYYDIRHDLASRSRDDIFLSRDDIFLGRDDFTKLQLEVKRGNGISDVIRHDVAMGFRICINKMNLQSGGILPHCPNPREYFYNKLRPTLWFTPSLI</sequence>
<dbReference type="AlphaFoldDB" id="A0A833RHY2"/>
<gene>
    <name evidence="2" type="ORF">FCM35_KLT18817</name>
</gene>
<name>A0A833RHY2_9POAL</name>
<evidence type="ECO:0000313" key="2">
    <source>
        <dbReference type="EMBL" id="KAF3336231.1"/>
    </source>
</evidence>
<organism evidence="2 3">
    <name type="scientific">Carex littledalei</name>
    <dbReference type="NCBI Taxonomy" id="544730"/>
    <lineage>
        <taxon>Eukaryota</taxon>
        <taxon>Viridiplantae</taxon>
        <taxon>Streptophyta</taxon>
        <taxon>Embryophyta</taxon>
        <taxon>Tracheophyta</taxon>
        <taxon>Spermatophyta</taxon>
        <taxon>Magnoliopsida</taxon>
        <taxon>Liliopsida</taxon>
        <taxon>Poales</taxon>
        <taxon>Cyperaceae</taxon>
        <taxon>Cyperoideae</taxon>
        <taxon>Cariceae</taxon>
        <taxon>Carex</taxon>
        <taxon>Carex subgen. Euthyceras</taxon>
    </lineage>
</organism>